<evidence type="ECO:0000313" key="3">
    <source>
        <dbReference type="Proteomes" id="UP001369958"/>
    </source>
</evidence>
<gene>
    <name evidence="2" type="ORF">V6617_13445</name>
</gene>
<dbReference type="PANTHER" id="PTHR33169:SF14">
    <property type="entry name" value="TRANSCRIPTIONAL REGULATOR RV3488"/>
    <property type="match status" value="1"/>
</dbReference>
<keyword evidence="3" id="KW-1185">Reference proteome</keyword>
<evidence type="ECO:0000259" key="1">
    <source>
        <dbReference type="Pfam" id="PF03551"/>
    </source>
</evidence>
<dbReference type="Proteomes" id="UP001369958">
    <property type="component" value="Chromosome"/>
</dbReference>
<name>A0ABZ2HY18_9HYPH</name>
<evidence type="ECO:0000313" key="2">
    <source>
        <dbReference type="EMBL" id="WWT32009.1"/>
    </source>
</evidence>
<protein>
    <submittedName>
        <fullName evidence="2">PadR family transcriptional regulator</fullName>
    </submittedName>
</protein>
<dbReference type="InterPro" id="IPR052509">
    <property type="entry name" value="Metal_resp_DNA-bind_regulator"/>
</dbReference>
<reference evidence="2 3" key="1">
    <citation type="submission" date="2024-02" db="EMBL/GenBank/DDBJ databases">
        <title>Complete genome sequence of Pelagibacterium nitratireducens ZH15.</title>
        <authorList>
            <person name="Zhao L.H."/>
        </authorList>
    </citation>
    <scope>NUCLEOTIDE SEQUENCE [LARGE SCALE GENOMIC DNA]</scope>
    <source>
        <strain evidence="2 3">ZH15</strain>
    </source>
</reference>
<dbReference type="Gene3D" id="1.10.10.10">
    <property type="entry name" value="Winged helix-like DNA-binding domain superfamily/Winged helix DNA-binding domain"/>
    <property type="match status" value="1"/>
</dbReference>
<dbReference type="InterPro" id="IPR036390">
    <property type="entry name" value="WH_DNA-bd_sf"/>
</dbReference>
<dbReference type="PANTHER" id="PTHR33169">
    <property type="entry name" value="PADR-FAMILY TRANSCRIPTIONAL REGULATOR"/>
    <property type="match status" value="1"/>
</dbReference>
<proteinExistence type="predicted"/>
<dbReference type="Pfam" id="PF03551">
    <property type="entry name" value="PadR"/>
    <property type="match status" value="1"/>
</dbReference>
<dbReference type="EMBL" id="CP146275">
    <property type="protein sequence ID" value="WWT32009.1"/>
    <property type="molecule type" value="Genomic_DNA"/>
</dbReference>
<dbReference type="InterPro" id="IPR005149">
    <property type="entry name" value="Tscrpt_reg_PadR_N"/>
</dbReference>
<organism evidence="2 3">
    <name type="scientific">Pelagibacterium nitratireducens</name>
    <dbReference type="NCBI Taxonomy" id="1046114"/>
    <lineage>
        <taxon>Bacteria</taxon>
        <taxon>Pseudomonadati</taxon>
        <taxon>Pseudomonadota</taxon>
        <taxon>Alphaproteobacteria</taxon>
        <taxon>Hyphomicrobiales</taxon>
        <taxon>Devosiaceae</taxon>
        <taxon>Pelagibacterium</taxon>
    </lineage>
</organism>
<accession>A0ABZ2HY18</accession>
<sequence>MSATRLLVLAFVRAHQSAHGYLIGQELLAWNADKWANTKTGSIYHALRQLAKEGFLDEIDVPSSGTAPARTEYSITEAGDAEFHQLMEKALTLPQPRSDMLCAGLVLMSALPRPTVLALLGKRLTTLAKQRSEVSRANSTVSFSGANALPPHVEALLSFWTHNTDCNHDWLTGLIAKIEAGAYVFADEDPMAFGVPGGSFVIP</sequence>
<dbReference type="RefSeq" id="WP_338607474.1">
    <property type="nucleotide sequence ID" value="NZ_CP146275.1"/>
</dbReference>
<feature type="domain" description="Transcription regulator PadR N-terminal" evidence="1">
    <location>
        <begin position="8"/>
        <end position="84"/>
    </location>
</feature>
<dbReference type="SUPFAM" id="SSF46785">
    <property type="entry name" value="Winged helix' DNA-binding domain"/>
    <property type="match status" value="1"/>
</dbReference>
<dbReference type="InterPro" id="IPR036388">
    <property type="entry name" value="WH-like_DNA-bd_sf"/>
</dbReference>